<reference evidence="2" key="1">
    <citation type="submission" date="2019-07" db="EMBL/GenBank/DDBJ databases">
        <authorList>
            <person name="Zhang J."/>
            <person name="Liu T."/>
        </authorList>
    </citation>
    <scope>NUCLEOTIDE SEQUENCE</scope>
</reference>
<sequence length="83" mass="10074">MDNHYCLIQVHVNYGLSIYFFCLNKNISQYPICITATKSQVLYHLISLHYYFRYLSIIHYLYLGKELYKAELALYFQQEYIQS</sequence>
<gene>
    <name evidence="2" type="primary">ycf91</name>
</gene>
<proteinExistence type="predicted"/>
<name>A0A8E7PG44_9FLOR</name>
<evidence type="ECO:0000313" key="2">
    <source>
        <dbReference type="EMBL" id="QVY58029.1"/>
    </source>
</evidence>
<accession>A0A8E7PG44</accession>
<geneLocation type="plastid" evidence="2"/>
<keyword evidence="2" id="KW-0934">Plastid</keyword>
<dbReference type="AlphaFoldDB" id="A0A8E7PG44"/>
<feature type="domain" description="DUF4346" evidence="1">
    <location>
        <begin position="32"/>
        <end position="82"/>
    </location>
</feature>
<reference evidence="2" key="2">
    <citation type="journal article" date="2021" name="Genomics">
        <title>Comparative analysis of mitochondrial genomes of Nirvanini and Evacanthini (Hemiptera: Cicadellidae) reveals an explicit evolutionary relationship.</title>
        <authorList>
            <person name="Du Y."/>
            <person name="Liang Z."/>
            <person name="Dietrich C.H."/>
            <person name="Dai W."/>
        </authorList>
    </citation>
    <scope>NUCLEOTIDE SEQUENCE</scope>
</reference>
<organism evidence="2">
    <name type="scientific">Betaphycus gelatinus</name>
    <dbReference type="NCBI Taxonomy" id="1191690"/>
    <lineage>
        <taxon>Eukaryota</taxon>
        <taxon>Rhodophyta</taxon>
        <taxon>Florideophyceae</taxon>
        <taxon>Rhodymeniophycidae</taxon>
        <taxon>Gigartinales</taxon>
        <taxon>Solieriaceae</taxon>
        <taxon>Betaphycus</taxon>
    </lineage>
</organism>
<protein>
    <recommendedName>
        <fullName evidence="1">DUF4346 domain-containing protein</fullName>
    </recommendedName>
</protein>
<dbReference type="EMBL" id="MN240356">
    <property type="protein sequence ID" value="QVY58029.1"/>
    <property type="molecule type" value="Genomic_DNA"/>
</dbReference>
<dbReference type="InterPro" id="IPR025595">
    <property type="entry name" value="PterinBD-DUF4346"/>
</dbReference>
<dbReference type="Pfam" id="PF14251">
    <property type="entry name" value="PterinBD-DUF4346"/>
    <property type="match status" value="1"/>
</dbReference>
<evidence type="ECO:0000259" key="1">
    <source>
        <dbReference type="Pfam" id="PF14251"/>
    </source>
</evidence>